<dbReference type="EMBL" id="AWVH01000013">
    <property type="protein sequence ID" value="ERJ93880.1"/>
    <property type="molecule type" value="Genomic_DNA"/>
</dbReference>
<dbReference type="Pfam" id="PF18663">
    <property type="entry name" value="Pallilysin"/>
    <property type="match status" value="1"/>
</dbReference>
<evidence type="ECO:0000313" key="2">
    <source>
        <dbReference type="EMBL" id="ERJ93880.1"/>
    </source>
</evidence>
<sequence>MKKLTIILFSLAAACVVFFAFKKYQSKINAQKAPSTKTIIPAAFGSQQGTANGANANTEELTLTSLIPLLTDETLIATYSIDFDQDGYDDQIVAVKTPDSQFIKVIVGLYNSLFNTYERSVELVTDIEQVKTFSLSAMDITGTHENALIITGYSTKNESLFEAWLPRKFFNKLALHKIADLQAEGTIFVQQRKRSDSYPLESEDGESFPIWAYTSDPGAAAGSLDQLQIMYDWSKAEEKYVQKVRSKIAGKRITAQELAKIQDGTESTFASFLNGLWVKPAETTEQSWFLFFDYDKKEIIFFQKDRQEIYMWGRSTLRRNGILVYTTNKSMTNISRRFDIALISTDEIRIKVTDDLGILINSETLWDGSYKKQNSSAFFTGLVQKTEDSEDDAVKILQTENRSVWKCSNGWNISFTQSSYKAKNGSLSENGVYTELNTLNEKLLQFKSAKQNSPFSGFYRAEIIKPQSGTQTGSPSIRISLSPVTVNALSIENTAGPVLYLEAVSQKE</sequence>
<gene>
    <name evidence="2" type="ORF">HMPREF9193_00601</name>
</gene>
<keyword evidence="3" id="KW-1185">Reference proteome</keyword>
<organism evidence="2 3">
    <name type="scientific">Treponema lecithinolyticum ATCC 700332</name>
    <dbReference type="NCBI Taxonomy" id="1321815"/>
    <lineage>
        <taxon>Bacteria</taxon>
        <taxon>Pseudomonadati</taxon>
        <taxon>Spirochaetota</taxon>
        <taxon>Spirochaetia</taxon>
        <taxon>Spirochaetales</taxon>
        <taxon>Treponemataceae</taxon>
        <taxon>Treponema</taxon>
    </lineage>
</organism>
<evidence type="ECO:0000259" key="1">
    <source>
        <dbReference type="Pfam" id="PF18663"/>
    </source>
</evidence>
<dbReference type="NCBIfam" id="NF033751">
    <property type="entry name" value="pallilysin_like"/>
    <property type="match status" value="1"/>
</dbReference>
<dbReference type="PROSITE" id="PS51257">
    <property type="entry name" value="PROKAR_LIPOPROTEIN"/>
    <property type="match status" value="1"/>
</dbReference>
<accession>A0ABN0P0C4</accession>
<reference evidence="2 3" key="1">
    <citation type="submission" date="2013-08" db="EMBL/GenBank/DDBJ databases">
        <authorList>
            <person name="Weinstock G."/>
            <person name="Sodergren E."/>
            <person name="Wylie T."/>
            <person name="Fulton L."/>
            <person name="Fulton R."/>
            <person name="Fronick C."/>
            <person name="O'Laughlin M."/>
            <person name="Godfrey J."/>
            <person name="Miner T."/>
            <person name="Herter B."/>
            <person name="Appelbaum E."/>
            <person name="Cordes M."/>
            <person name="Lek S."/>
            <person name="Wollam A."/>
            <person name="Pepin K.H."/>
            <person name="Palsikar V.B."/>
            <person name="Mitreva M."/>
            <person name="Wilson R.K."/>
        </authorList>
    </citation>
    <scope>NUCLEOTIDE SEQUENCE [LARGE SCALE GENOMIC DNA]</scope>
    <source>
        <strain evidence="2 3">ATCC 700332</strain>
    </source>
</reference>
<protein>
    <recommendedName>
        <fullName evidence="1">Pallilysin beta barrel domain-containing protein</fullName>
    </recommendedName>
</protein>
<dbReference type="Proteomes" id="UP000016649">
    <property type="component" value="Unassembled WGS sequence"/>
</dbReference>
<evidence type="ECO:0000313" key="3">
    <source>
        <dbReference type="Proteomes" id="UP000016649"/>
    </source>
</evidence>
<dbReference type="InterPro" id="IPR041037">
    <property type="entry name" value="Pallilysin"/>
</dbReference>
<comment type="caution">
    <text evidence="2">The sequence shown here is derived from an EMBL/GenBank/DDBJ whole genome shotgun (WGS) entry which is preliminary data.</text>
</comment>
<name>A0ABN0P0C4_TRELE</name>
<feature type="domain" description="Pallilysin beta barrel" evidence="1">
    <location>
        <begin position="255"/>
        <end position="372"/>
    </location>
</feature>
<dbReference type="RefSeq" id="WP_021686449.1">
    <property type="nucleotide sequence ID" value="NZ_KI260556.1"/>
</dbReference>
<proteinExistence type="predicted"/>